<accession>A0ACC1SCC5</accession>
<evidence type="ECO:0000313" key="2">
    <source>
        <dbReference type="Proteomes" id="UP001148662"/>
    </source>
</evidence>
<reference evidence="1" key="1">
    <citation type="submission" date="2022-07" db="EMBL/GenBank/DDBJ databases">
        <title>Genome Sequence of Phlebia brevispora.</title>
        <authorList>
            <person name="Buettner E."/>
        </authorList>
    </citation>
    <scope>NUCLEOTIDE SEQUENCE</scope>
    <source>
        <strain evidence="1">MPL23</strain>
    </source>
</reference>
<evidence type="ECO:0000313" key="1">
    <source>
        <dbReference type="EMBL" id="KAJ3536742.1"/>
    </source>
</evidence>
<organism evidence="1 2">
    <name type="scientific">Phlebia brevispora</name>
    <dbReference type="NCBI Taxonomy" id="194682"/>
    <lineage>
        <taxon>Eukaryota</taxon>
        <taxon>Fungi</taxon>
        <taxon>Dikarya</taxon>
        <taxon>Basidiomycota</taxon>
        <taxon>Agaricomycotina</taxon>
        <taxon>Agaricomycetes</taxon>
        <taxon>Polyporales</taxon>
        <taxon>Meruliaceae</taxon>
        <taxon>Phlebia</taxon>
    </lineage>
</organism>
<comment type="caution">
    <text evidence="1">The sequence shown here is derived from an EMBL/GenBank/DDBJ whole genome shotgun (WGS) entry which is preliminary data.</text>
</comment>
<name>A0ACC1SCC5_9APHY</name>
<keyword evidence="2" id="KW-1185">Reference proteome</keyword>
<proteinExistence type="predicted"/>
<dbReference type="EMBL" id="JANHOG010001459">
    <property type="protein sequence ID" value="KAJ3536742.1"/>
    <property type="molecule type" value="Genomic_DNA"/>
</dbReference>
<gene>
    <name evidence="1" type="ORF">NM688_g6794</name>
</gene>
<dbReference type="Proteomes" id="UP001148662">
    <property type="component" value="Unassembled WGS sequence"/>
</dbReference>
<protein>
    <submittedName>
        <fullName evidence="1">Uncharacterized protein</fullName>
    </submittedName>
</protein>
<sequence length="447" mass="50964">MSSENEDDTPAGARIIWFGMYNGQPMDQMPDDYRRWAVYSDRAKEFAWHGEFAELNQQYLAERLPLLKPDDRPGNQKRTRFNGQPFNKVYNNKKWLRWFHTKGKPENPKWYWEFLDLENQYELWLKTHRREYHSRRPTQGVRDIGQKCGPWDDREDPVPPNDQYDLEDDFIDDSNASGAGDNDDYVDGVDNETNEEDGDVDATGSRGDEGIIEDEQDEEEQDEEDEAQSSSEESPTEENDEQPHGAHVIEIPTDGKIREAKDLFNDDDDVDMLERSDAASGHLSDRPDKPQARPSRSDDPARSDGGMGDSQEQASPKKRRARGDISRDEGYASGELRSSEVIASDDMQPPRDVLKTPRKRIRTRSPQTMSDAEDDDCSETDDHRDSNDPLYIPVTPMKNLGFSSVGDGSQDAGEGTDDDQSLAAIRRTRLSKQSPPRKRAAAGRRRS</sequence>